<dbReference type="GO" id="GO:0004531">
    <property type="term" value="F:deoxyribonuclease II activity"/>
    <property type="evidence" value="ECO:0007669"/>
    <property type="project" value="InterPro"/>
</dbReference>
<reference evidence="3" key="1">
    <citation type="submission" date="2014-12" db="EMBL/GenBank/DDBJ databases">
        <title>Insight into the proteome of Arion vulgaris.</title>
        <authorList>
            <person name="Aradska J."/>
            <person name="Bulat T."/>
            <person name="Smidak R."/>
            <person name="Sarate P."/>
            <person name="Gangsoo J."/>
            <person name="Sialana F."/>
            <person name="Bilban M."/>
            <person name="Lubec G."/>
        </authorList>
    </citation>
    <scope>NUCLEOTIDE SEQUENCE</scope>
    <source>
        <tissue evidence="3">Skin</tissue>
    </source>
</reference>
<evidence type="ECO:0000313" key="3">
    <source>
        <dbReference type="EMBL" id="CEK76238.1"/>
    </source>
</evidence>
<name>A0A0B7A617_9EUPU</name>
<dbReference type="InterPro" id="IPR004947">
    <property type="entry name" value="DNase_II"/>
</dbReference>
<evidence type="ECO:0000256" key="2">
    <source>
        <dbReference type="ARBA" id="ARBA00022801"/>
    </source>
</evidence>
<keyword evidence="2" id="KW-0378">Hydrolase</keyword>
<dbReference type="Pfam" id="PF03265">
    <property type="entry name" value="DNase_II"/>
    <property type="match status" value="1"/>
</dbReference>
<dbReference type="AlphaFoldDB" id="A0A0B7A617"/>
<accession>A0A0B7A617</accession>
<gene>
    <name evidence="3" type="primary">ORF99105</name>
</gene>
<evidence type="ECO:0000256" key="1">
    <source>
        <dbReference type="ARBA" id="ARBA00007527"/>
    </source>
</evidence>
<comment type="similarity">
    <text evidence="1">Belongs to the DNase II family.</text>
</comment>
<dbReference type="PANTHER" id="PTHR10858">
    <property type="entry name" value="DEOXYRIBONUCLEASE II"/>
    <property type="match status" value="1"/>
</dbReference>
<protein>
    <submittedName>
        <fullName evidence="3">Uncharacterized protein</fullName>
    </submittedName>
</protein>
<sequence length="75" mass="8501">MLENGKVLKYNSLQKWTCVGDINRMISQFTRGGGTLCLQNSSVWTSFYNSVTGYDPCAHLYFRKTGVEIIVSDEK</sequence>
<dbReference type="PANTHER" id="PTHR10858:SF23">
    <property type="entry name" value="DEOXYRIBONUCLEASE II"/>
    <property type="match status" value="1"/>
</dbReference>
<dbReference type="GO" id="GO:0006309">
    <property type="term" value="P:apoptotic DNA fragmentation"/>
    <property type="evidence" value="ECO:0007669"/>
    <property type="project" value="TreeGrafter"/>
</dbReference>
<proteinExistence type="inferred from homology"/>
<dbReference type="EMBL" id="HACG01029373">
    <property type="protein sequence ID" value="CEK76238.1"/>
    <property type="molecule type" value="Transcribed_RNA"/>
</dbReference>
<organism evidence="3">
    <name type="scientific">Arion vulgaris</name>
    <dbReference type="NCBI Taxonomy" id="1028688"/>
    <lineage>
        <taxon>Eukaryota</taxon>
        <taxon>Metazoa</taxon>
        <taxon>Spiralia</taxon>
        <taxon>Lophotrochozoa</taxon>
        <taxon>Mollusca</taxon>
        <taxon>Gastropoda</taxon>
        <taxon>Heterobranchia</taxon>
        <taxon>Euthyneura</taxon>
        <taxon>Panpulmonata</taxon>
        <taxon>Eupulmonata</taxon>
        <taxon>Stylommatophora</taxon>
        <taxon>Helicina</taxon>
        <taxon>Arionoidea</taxon>
        <taxon>Arionidae</taxon>
        <taxon>Arion</taxon>
    </lineage>
</organism>